<reference evidence="2 3" key="1">
    <citation type="journal article" date="2015" name="Infect. Genet. Evol.">
        <title>Genomic sequences of six botulinum neurotoxin-producing strains representing three clostridial species illustrate the mobility and diversity of botulinum neurotoxin genes.</title>
        <authorList>
            <person name="Smith T.J."/>
            <person name="Hill K.K."/>
            <person name="Xie G."/>
            <person name="Foley B.T."/>
            <person name="Williamson C.H."/>
            <person name="Foster J.T."/>
            <person name="Johnson S.L."/>
            <person name="Chertkov O."/>
            <person name="Teshima H."/>
            <person name="Gibbons H.S."/>
            <person name="Johnsky L.A."/>
            <person name="Karavis M.A."/>
            <person name="Smith L.A."/>
        </authorList>
    </citation>
    <scope>NUCLEOTIDE SEQUENCE [LARGE SCALE GENOMIC DNA]</scope>
    <source>
        <strain evidence="2 3">CDC 2741</strain>
    </source>
</reference>
<evidence type="ECO:0000313" key="2">
    <source>
        <dbReference type="EMBL" id="KIE46059.1"/>
    </source>
</evidence>
<dbReference type="Pfam" id="PF18948">
    <property type="entry name" value="DUF5692"/>
    <property type="match status" value="1"/>
</dbReference>
<dbReference type="OrthoDB" id="7054801at2"/>
<sequence>MFLFENIPWYSALVGLAILVGLIFINEITRRSKWLAILMYFVLPIVMTIAVWPKTAGKGTTVGYWFPWVKTYSALAGVLGFMALRYVKNLDTKKWMLAFPPLILSINILEAVFREFQCYNFNGIVDNIFISGGPWNIMNGIAGILNIITISGWFGIYVSKDKSKDMIWPDQLWFWIIAYDLWNFAYVYNCIADHSFYAGAILLLSCTIPAFFIKKGAWLQHRAQTLALWTMFSLTFPTFADTSKFAVYSSHNEAALWVVSGLALASNIVVFVCHFRKIIKYKRNPFKDEIYTDLKEYKVVMAKDIVE</sequence>
<feature type="transmembrane region" description="Helical" evidence="1">
    <location>
        <begin position="137"/>
        <end position="159"/>
    </location>
</feature>
<dbReference type="EMBL" id="AYSO01000017">
    <property type="protein sequence ID" value="KIE46059.1"/>
    <property type="molecule type" value="Genomic_DNA"/>
</dbReference>
<evidence type="ECO:0000313" key="3">
    <source>
        <dbReference type="Proteomes" id="UP000031366"/>
    </source>
</evidence>
<dbReference type="Proteomes" id="UP000031366">
    <property type="component" value="Unassembled WGS sequence"/>
</dbReference>
<feature type="transmembrane region" description="Helical" evidence="1">
    <location>
        <begin position="254"/>
        <end position="275"/>
    </location>
</feature>
<feature type="transmembrane region" description="Helical" evidence="1">
    <location>
        <begin position="34"/>
        <end position="52"/>
    </location>
</feature>
<dbReference type="InterPro" id="IPR043747">
    <property type="entry name" value="DUF5692"/>
</dbReference>
<accession>A0A0C1TZM3</accession>
<keyword evidence="3" id="KW-1185">Reference proteome</keyword>
<keyword evidence="1" id="KW-1133">Transmembrane helix</keyword>
<comment type="caution">
    <text evidence="2">The sequence shown here is derived from an EMBL/GenBank/DDBJ whole genome shotgun (WGS) entry which is preliminary data.</text>
</comment>
<keyword evidence="1" id="KW-0472">Membrane</keyword>
<organism evidence="2 3">
    <name type="scientific">Clostridium argentinense CDC 2741</name>
    <dbReference type="NCBI Taxonomy" id="1418104"/>
    <lineage>
        <taxon>Bacteria</taxon>
        <taxon>Bacillati</taxon>
        <taxon>Bacillota</taxon>
        <taxon>Clostridia</taxon>
        <taxon>Eubacteriales</taxon>
        <taxon>Clostridiaceae</taxon>
        <taxon>Clostridium</taxon>
    </lineage>
</organism>
<feature type="transmembrane region" description="Helical" evidence="1">
    <location>
        <begin position="194"/>
        <end position="213"/>
    </location>
</feature>
<feature type="transmembrane region" description="Helical" evidence="1">
    <location>
        <begin position="64"/>
        <end position="84"/>
    </location>
</feature>
<gene>
    <name evidence="2" type="ORF">U732_1704</name>
</gene>
<evidence type="ECO:0000256" key="1">
    <source>
        <dbReference type="SAM" id="Phobius"/>
    </source>
</evidence>
<feature type="transmembrane region" description="Helical" evidence="1">
    <location>
        <begin position="6"/>
        <end position="25"/>
    </location>
</feature>
<name>A0A0C1TZM3_9CLOT</name>
<dbReference type="RefSeq" id="WP_039633528.1">
    <property type="nucleotide sequence ID" value="NZ_AYSO01000017.1"/>
</dbReference>
<proteinExistence type="predicted"/>
<dbReference type="AlphaFoldDB" id="A0A0C1TZM3"/>
<feature type="transmembrane region" description="Helical" evidence="1">
    <location>
        <begin position="171"/>
        <end position="188"/>
    </location>
</feature>
<protein>
    <submittedName>
        <fullName evidence="2">Putative membrane protein</fullName>
    </submittedName>
</protein>
<keyword evidence="1" id="KW-0812">Transmembrane</keyword>
<dbReference type="STRING" id="29341.RSJ17_16995"/>